<evidence type="ECO:0000313" key="4">
    <source>
        <dbReference type="EMBL" id="KAG5392442.1"/>
    </source>
</evidence>
<organism evidence="4 5">
    <name type="scientific">Brassica rapa subsp. trilocularis</name>
    <dbReference type="NCBI Taxonomy" id="1813537"/>
    <lineage>
        <taxon>Eukaryota</taxon>
        <taxon>Viridiplantae</taxon>
        <taxon>Streptophyta</taxon>
        <taxon>Embryophyta</taxon>
        <taxon>Tracheophyta</taxon>
        <taxon>Spermatophyta</taxon>
        <taxon>Magnoliopsida</taxon>
        <taxon>eudicotyledons</taxon>
        <taxon>Gunneridae</taxon>
        <taxon>Pentapetalae</taxon>
        <taxon>rosids</taxon>
        <taxon>malvids</taxon>
        <taxon>Brassicales</taxon>
        <taxon>Brassicaceae</taxon>
        <taxon>Brassiceae</taxon>
        <taxon>Brassica</taxon>
    </lineage>
</organism>
<keyword evidence="1" id="KW-0479">Metal-binding</keyword>
<feature type="region of interest" description="Disordered" evidence="2">
    <location>
        <begin position="396"/>
        <end position="431"/>
    </location>
</feature>
<evidence type="ECO:0000256" key="1">
    <source>
        <dbReference type="PROSITE-ProRule" id="PRU00175"/>
    </source>
</evidence>
<gene>
    <name evidence="4" type="primary">A06p014550.1_BraROA</name>
    <name evidence="4" type="ORF">IGI04_022405</name>
</gene>
<feature type="region of interest" description="Disordered" evidence="2">
    <location>
        <begin position="244"/>
        <end position="299"/>
    </location>
</feature>
<reference evidence="4 5" key="1">
    <citation type="submission" date="2021-03" db="EMBL/GenBank/DDBJ databases">
        <authorList>
            <person name="King G.J."/>
            <person name="Bancroft I."/>
            <person name="Baten A."/>
            <person name="Bloomfield J."/>
            <person name="Borpatragohain P."/>
            <person name="He Z."/>
            <person name="Irish N."/>
            <person name="Irwin J."/>
            <person name="Liu K."/>
            <person name="Mauleon R.P."/>
            <person name="Moore J."/>
            <person name="Morris R."/>
            <person name="Ostergaard L."/>
            <person name="Wang B."/>
            <person name="Wells R."/>
        </authorList>
    </citation>
    <scope>NUCLEOTIDE SEQUENCE [LARGE SCALE GENOMIC DNA]</scope>
    <source>
        <strain evidence="4">R-o-18</strain>
        <tissue evidence="4">Leaf</tissue>
    </source>
</reference>
<proteinExistence type="predicted"/>
<dbReference type="PROSITE" id="PS50089">
    <property type="entry name" value="ZF_RING_2"/>
    <property type="match status" value="1"/>
</dbReference>
<keyword evidence="5" id="KW-1185">Reference proteome</keyword>
<protein>
    <recommendedName>
        <fullName evidence="3">RING-type domain-containing protein</fullName>
    </recommendedName>
</protein>
<feature type="region of interest" description="Disordered" evidence="2">
    <location>
        <begin position="49"/>
        <end position="72"/>
    </location>
</feature>
<dbReference type="Proteomes" id="UP000823674">
    <property type="component" value="Chromosome A06"/>
</dbReference>
<accession>A0ABQ7M1I9</accession>
<evidence type="ECO:0000313" key="5">
    <source>
        <dbReference type="Proteomes" id="UP000823674"/>
    </source>
</evidence>
<dbReference type="EMBL" id="JADBGQ010000006">
    <property type="protein sequence ID" value="KAG5392442.1"/>
    <property type="molecule type" value="Genomic_DNA"/>
</dbReference>
<feature type="compositionally biased region" description="Polar residues" evidence="2">
    <location>
        <begin position="402"/>
        <end position="411"/>
    </location>
</feature>
<name>A0ABQ7M1I9_BRACM</name>
<keyword evidence="1" id="KW-0862">Zinc</keyword>
<dbReference type="PANTHER" id="PTHR31315:SF1">
    <property type="entry name" value="PROTEIN SIP5"/>
    <property type="match status" value="1"/>
</dbReference>
<dbReference type="InterPro" id="IPR008889">
    <property type="entry name" value="VQ"/>
</dbReference>
<sequence>MSRVRSEPMKVVFINTQYVQTDARSFKTVVQELTGKNAIVADGPFEFSGHGYGSKDSPPQFSGGGGREAEGGVETTEFDSFFREMPPVGELYNLWSEKTGSMGNNLGKKRQAVDERYTKPQQGLLYMNKDVDFKKVKKLILDSKLAPCYPGAEETSCHDLEECPICYLYYPSLNRSRCCLKSICTECFLRMKNPSSSQPTQCPYCKTSNYAVEYRGGKTKEEKSIEQIEEQRVIEAKIRIRQKEVEEDEERMQKRLESPSSRTSAVTADTEYGSAAEEDEETVSSQDSCLTSHPRVSRDGEFDYDLEDIMVMEAIWLSVQEPGSQMNNSPEEDHNVGPLMPLSSSSSPSGGLACAIAVLAERQQMVGESSSNPNVNISSHNMGPGMCNSSHYNAMEQDSNHYRQATGISDTMRSDLTDDSGTEVSREVTWQ</sequence>
<feature type="domain" description="RING-type" evidence="3">
    <location>
        <begin position="163"/>
        <end position="206"/>
    </location>
</feature>
<evidence type="ECO:0000259" key="3">
    <source>
        <dbReference type="PROSITE" id="PS50089"/>
    </source>
</evidence>
<dbReference type="Pfam" id="PF05678">
    <property type="entry name" value="VQ"/>
    <property type="match status" value="1"/>
</dbReference>
<dbReference type="InterPro" id="IPR001841">
    <property type="entry name" value="Znf_RING"/>
</dbReference>
<comment type="caution">
    <text evidence="4">The sequence shown here is derived from an EMBL/GenBank/DDBJ whole genome shotgun (WGS) entry which is preliminary data.</text>
</comment>
<feature type="compositionally biased region" description="Polar residues" evidence="2">
    <location>
        <begin position="258"/>
        <end position="267"/>
    </location>
</feature>
<dbReference type="InterPro" id="IPR039301">
    <property type="entry name" value="Sip5/DA2"/>
</dbReference>
<keyword evidence="1" id="KW-0863">Zinc-finger</keyword>
<dbReference type="PANTHER" id="PTHR31315">
    <property type="entry name" value="PROTEIN SIP5"/>
    <property type="match status" value="1"/>
</dbReference>
<evidence type="ECO:0000256" key="2">
    <source>
        <dbReference type="SAM" id="MobiDB-lite"/>
    </source>
</evidence>